<evidence type="ECO:0000256" key="1">
    <source>
        <dbReference type="ARBA" id="ARBA00010609"/>
    </source>
</evidence>
<sequence length="586" mass="64868">MSSEKPTVERRSYRKIIIGGVVAAVIALALIFGLVFGLRHHKSAGPDTESFAEPWNNASQFLLSKNFTITKTPTTRYYEWNISQQTIAPDGLERPMLLVNGMFPGPLVEANTGDQIVVKVTNSMVNGTTIHWHGMYQNGTNWMDGTMGVTQCAIPPGQSFTYNYTVANQWGTYWWHAHAASQYIDGIVGPLIIHSPDEPYLDQYDEDIIMMVSDYYHTDSGALVAWYLSADSQGTEPVPDNGLINGLNTFNCSGDANALFPTGFKCSDGAPLASFDFKAGLTYRVRIINSGSFADFQFSIDDHMLTVIEADGIDMQPVAVQRLPIHVAQRYSVLVHANQTVGNYYVRATMNTNCFNTPNPALNPNVQGVIHYEGAPVTQDFNSTDWTTSSWSAICIDLALDMLHPYAAQAAPTPDVSYEINFAFETINQAGINLAYVNNTSWSPLMTDATLFQAQRGVTLFDASQLIVTLNSTNVVELILNNYDEGSHPFHFHGHTFSVLGWGGGSYIPGKTVLELDNPLRRDTITIPSFGWTVVRFVNDNPGLWTLHCHIDWHMEAGLLMQFESLPEQIKKFQIPSELTAMCGAK</sequence>
<dbReference type="SUPFAM" id="SSF49503">
    <property type="entry name" value="Cupredoxins"/>
    <property type="match status" value="3"/>
</dbReference>
<evidence type="ECO:0000313" key="10">
    <source>
        <dbReference type="Proteomes" id="UP000827284"/>
    </source>
</evidence>
<keyword evidence="10" id="KW-1185">Reference proteome</keyword>
<evidence type="ECO:0000256" key="2">
    <source>
        <dbReference type="ARBA" id="ARBA00022723"/>
    </source>
</evidence>
<dbReference type="CDD" id="cd13910">
    <property type="entry name" value="CuRO_3_MCO_like_4"/>
    <property type="match status" value="1"/>
</dbReference>
<dbReference type="InterPro" id="IPR011706">
    <property type="entry name" value="Cu-oxidase_C"/>
</dbReference>
<comment type="caution">
    <text evidence="9">The sequence shown here is derived from an EMBL/GenBank/DDBJ whole genome shotgun (WGS) entry which is preliminary data.</text>
</comment>
<dbReference type="PROSITE" id="PS00079">
    <property type="entry name" value="MULTICOPPER_OXIDASE1"/>
    <property type="match status" value="1"/>
</dbReference>
<dbReference type="InterPro" id="IPR011707">
    <property type="entry name" value="Cu-oxidase-like_N"/>
</dbReference>
<accession>A0A9P3LRL9</accession>
<dbReference type="CDD" id="cd13886">
    <property type="entry name" value="CuRO_2_MCO_like_1"/>
    <property type="match status" value="1"/>
</dbReference>
<feature type="domain" description="Plastocyanin-like" evidence="6">
    <location>
        <begin position="207"/>
        <end position="375"/>
    </location>
</feature>
<gene>
    <name evidence="9" type="ORF">EMPS_00472</name>
</gene>
<dbReference type="AlphaFoldDB" id="A0A9P3LRL9"/>
<dbReference type="InterPro" id="IPR002355">
    <property type="entry name" value="Cu_oxidase_Cu_BS"/>
</dbReference>
<feature type="domain" description="Plastocyanin-like" evidence="8">
    <location>
        <begin position="82"/>
        <end position="197"/>
    </location>
</feature>
<evidence type="ECO:0000313" key="9">
    <source>
        <dbReference type="EMBL" id="GJJ68126.1"/>
    </source>
</evidence>
<evidence type="ECO:0000259" key="6">
    <source>
        <dbReference type="Pfam" id="PF00394"/>
    </source>
</evidence>
<dbReference type="GO" id="GO:0016491">
    <property type="term" value="F:oxidoreductase activity"/>
    <property type="evidence" value="ECO:0007669"/>
    <property type="project" value="UniProtKB-KW"/>
</dbReference>
<dbReference type="Proteomes" id="UP000827284">
    <property type="component" value="Unassembled WGS sequence"/>
</dbReference>
<dbReference type="PANTHER" id="PTHR11709">
    <property type="entry name" value="MULTI-COPPER OXIDASE"/>
    <property type="match status" value="1"/>
</dbReference>
<evidence type="ECO:0000256" key="4">
    <source>
        <dbReference type="ARBA" id="ARBA00023008"/>
    </source>
</evidence>
<evidence type="ECO:0000259" key="7">
    <source>
        <dbReference type="Pfam" id="PF07731"/>
    </source>
</evidence>
<dbReference type="InterPro" id="IPR001117">
    <property type="entry name" value="Cu-oxidase_2nd"/>
</dbReference>
<dbReference type="OrthoDB" id="2121828at2759"/>
<keyword evidence="5" id="KW-0812">Transmembrane</keyword>
<dbReference type="InterPro" id="IPR033138">
    <property type="entry name" value="Cu_oxidase_CS"/>
</dbReference>
<evidence type="ECO:0000256" key="5">
    <source>
        <dbReference type="SAM" id="Phobius"/>
    </source>
</evidence>
<dbReference type="InterPro" id="IPR008972">
    <property type="entry name" value="Cupredoxin"/>
</dbReference>
<dbReference type="Pfam" id="PF07732">
    <property type="entry name" value="Cu-oxidase_3"/>
    <property type="match status" value="1"/>
</dbReference>
<dbReference type="Pfam" id="PF07731">
    <property type="entry name" value="Cu-oxidase_2"/>
    <property type="match status" value="1"/>
</dbReference>
<keyword evidence="5" id="KW-0472">Membrane</keyword>
<dbReference type="CDD" id="cd13857">
    <property type="entry name" value="CuRO_1_Diphenol_Ox"/>
    <property type="match status" value="1"/>
</dbReference>
<reference evidence="9" key="2">
    <citation type="journal article" date="2022" name="Microbiol. Resour. Announc.">
        <title>Whole-Genome Sequence of Entomortierella parvispora E1425, a Mucoromycotan Fungus Associated with Burkholderiaceae-Related Endosymbiotic Bacteria.</title>
        <authorList>
            <person name="Herlambang A."/>
            <person name="Guo Y."/>
            <person name="Takashima Y."/>
            <person name="Narisawa K."/>
            <person name="Ohta H."/>
            <person name="Nishizawa T."/>
        </authorList>
    </citation>
    <scope>NUCLEOTIDE SEQUENCE</scope>
    <source>
        <strain evidence="9">E1425</strain>
    </source>
</reference>
<dbReference type="Pfam" id="PF00394">
    <property type="entry name" value="Cu-oxidase"/>
    <property type="match status" value="1"/>
</dbReference>
<dbReference type="InterPro" id="IPR045087">
    <property type="entry name" value="Cu-oxidase_fam"/>
</dbReference>
<feature type="transmembrane region" description="Helical" evidence="5">
    <location>
        <begin position="16"/>
        <end position="38"/>
    </location>
</feature>
<name>A0A9P3LRL9_9FUNG</name>
<protein>
    <submittedName>
        <fullName evidence="9">Iron transport multicopper oxidase</fullName>
    </submittedName>
</protein>
<dbReference type="PANTHER" id="PTHR11709:SF414">
    <property type="entry name" value="ADR239WP"/>
    <property type="match status" value="1"/>
</dbReference>
<feature type="domain" description="Plastocyanin-like" evidence="7">
    <location>
        <begin position="456"/>
        <end position="567"/>
    </location>
</feature>
<evidence type="ECO:0000259" key="8">
    <source>
        <dbReference type="Pfam" id="PF07732"/>
    </source>
</evidence>
<organism evidence="9 10">
    <name type="scientific">Entomortierella parvispora</name>
    <dbReference type="NCBI Taxonomy" id="205924"/>
    <lineage>
        <taxon>Eukaryota</taxon>
        <taxon>Fungi</taxon>
        <taxon>Fungi incertae sedis</taxon>
        <taxon>Mucoromycota</taxon>
        <taxon>Mortierellomycotina</taxon>
        <taxon>Mortierellomycetes</taxon>
        <taxon>Mortierellales</taxon>
        <taxon>Mortierellaceae</taxon>
        <taxon>Entomortierella</taxon>
    </lineage>
</organism>
<dbReference type="EMBL" id="BQFW01000001">
    <property type="protein sequence ID" value="GJJ68126.1"/>
    <property type="molecule type" value="Genomic_DNA"/>
</dbReference>
<dbReference type="GO" id="GO:0005507">
    <property type="term" value="F:copper ion binding"/>
    <property type="evidence" value="ECO:0007669"/>
    <property type="project" value="InterPro"/>
</dbReference>
<keyword evidence="3" id="KW-0560">Oxidoreductase</keyword>
<dbReference type="FunFam" id="2.60.40.420:FF:000045">
    <property type="entry name" value="Laccase 2"/>
    <property type="match status" value="1"/>
</dbReference>
<comment type="similarity">
    <text evidence="1">Belongs to the multicopper oxidase family.</text>
</comment>
<evidence type="ECO:0000256" key="3">
    <source>
        <dbReference type="ARBA" id="ARBA00023002"/>
    </source>
</evidence>
<dbReference type="Gene3D" id="2.60.40.420">
    <property type="entry name" value="Cupredoxins - blue copper proteins"/>
    <property type="match status" value="3"/>
</dbReference>
<keyword evidence="5" id="KW-1133">Transmembrane helix</keyword>
<keyword evidence="2" id="KW-0479">Metal-binding</keyword>
<proteinExistence type="inferred from homology"/>
<keyword evidence="4" id="KW-0186">Copper</keyword>
<dbReference type="PROSITE" id="PS00080">
    <property type="entry name" value="MULTICOPPER_OXIDASE2"/>
    <property type="match status" value="1"/>
</dbReference>
<reference evidence="9" key="1">
    <citation type="submission" date="2021-11" db="EMBL/GenBank/DDBJ databases">
        <authorList>
            <person name="Herlambang A."/>
            <person name="Guo Y."/>
            <person name="Takashima Y."/>
            <person name="Nishizawa T."/>
        </authorList>
    </citation>
    <scope>NUCLEOTIDE SEQUENCE</scope>
    <source>
        <strain evidence="9">E1425</strain>
    </source>
</reference>